<comment type="caution">
    <text evidence="6">The sequence shown here is derived from an EMBL/GenBank/DDBJ whole genome shotgun (WGS) entry which is preliminary data.</text>
</comment>
<dbReference type="AlphaFoldDB" id="A0A099I7N4"/>
<evidence type="ECO:0000313" key="6">
    <source>
        <dbReference type="EMBL" id="KGJ53969.1"/>
    </source>
</evidence>
<evidence type="ECO:0000259" key="5">
    <source>
        <dbReference type="PROSITE" id="PS50930"/>
    </source>
</evidence>
<dbReference type="Proteomes" id="UP000030008">
    <property type="component" value="Unassembled WGS sequence"/>
</dbReference>
<dbReference type="Pfam" id="PF04397">
    <property type="entry name" value="LytTR"/>
    <property type="match status" value="1"/>
</dbReference>
<dbReference type="PANTHER" id="PTHR37299">
    <property type="entry name" value="TRANSCRIPTIONAL REGULATOR-RELATED"/>
    <property type="match status" value="1"/>
</dbReference>
<dbReference type="Gene3D" id="3.40.50.2300">
    <property type="match status" value="1"/>
</dbReference>
<dbReference type="EMBL" id="WWTN01000052">
    <property type="protein sequence ID" value="MZH58047.1"/>
    <property type="molecule type" value="Genomic_DNA"/>
</dbReference>
<feature type="domain" description="Response regulatory" evidence="4">
    <location>
        <begin position="6"/>
        <end position="118"/>
    </location>
</feature>
<dbReference type="GO" id="GO:0003677">
    <property type="term" value="F:DNA binding"/>
    <property type="evidence" value="ECO:0007669"/>
    <property type="project" value="InterPro"/>
</dbReference>
<reference evidence="7" key="3">
    <citation type="journal article" date="2022" name="Clin. Infect. Dis.">
        <title>Association between Clostridium innocuum and antibiotic-associated diarrhea in adults and children: A cross-sectional study and comparative genomics analysis.</title>
        <authorList>
            <person name="Cherny K.E."/>
            <person name="Muscat E.B."/>
            <person name="Balaji A."/>
            <person name="Mukherjee J."/>
            <person name="Ozer E.A."/>
            <person name="Angarone M.P."/>
            <person name="Hauser A.R."/>
            <person name="Sichel J.S."/>
            <person name="Amponsah E."/>
            <person name="Kociolek L.K."/>
        </authorList>
    </citation>
    <scope>NUCLEOTIDE SEQUENCE</scope>
    <source>
        <strain evidence="7">NU1-AC-029v</strain>
    </source>
</reference>
<evidence type="ECO:0000313" key="8">
    <source>
        <dbReference type="EMBL" id="MZH58047.1"/>
    </source>
</evidence>
<reference evidence="6 9" key="1">
    <citation type="submission" date="2014-08" db="EMBL/GenBank/DDBJ databases">
        <title>Clostridium innocuum, an unnegligible vancomycin-resistant pathogen causing extra-intestinal infections.</title>
        <authorList>
            <person name="Feng Y."/>
            <person name="Chiu C.-H."/>
        </authorList>
    </citation>
    <scope>NUCLEOTIDE SEQUENCE [LARGE SCALE GENOMIC DNA]</scope>
    <source>
        <strain evidence="6 9">AN88</strain>
    </source>
</reference>
<sequence>MQTVYHIALLDDEPCYTNMIRDKIEAFGLEEQLFIDTYNNVNDFLRSKHIYDILLLDIEMPGMDGIHLAKYIANERTLVIYVTNYADRMEDAFGINVFRYVLKSKIDEKLKRTLQDAFEFLQDNADFKIRTDGGYEMLAQKDIIYMEYFSKDIYAYTKDREYIFRMYSMERMMNELNSRFVQINRANIVNIEYIRSIRGFELHVKGIDRVLKISRRRKNEIMDALFQMTTKL</sequence>
<dbReference type="SUPFAM" id="SSF52172">
    <property type="entry name" value="CheY-like"/>
    <property type="match status" value="1"/>
</dbReference>
<dbReference type="Gene3D" id="2.40.50.1020">
    <property type="entry name" value="LytTr DNA-binding domain"/>
    <property type="match status" value="1"/>
</dbReference>
<evidence type="ECO:0000313" key="9">
    <source>
        <dbReference type="Proteomes" id="UP000030008"/>
    </source>
</evidence>
<name>A0A099I7N4_CLOIN</name>
<comment type="function">
    <text evidence="2">May play the central regulatory role in sporulation. It may be an element of the effector pathway responsible for the activation of sporulation genes in response to nutritional stress. Spo0A may act in concert with spo0H (a sigma factor) to control the expression of some genes that are critical to the sporulation process.</text>
</comment>
<evidence type="ECO:0000256" key="2">
    <source>
        <dbReference type="ARBA" id="ARBA00024867"/>
    </source>
</evidence>
<dbReference type="PANTHER" id="PTHR37299:SF1">
    <property type="entry name" value="STAGE 0 SPORULATION PROTEIN A HOMOLOG"/>
    <property type="match status" value="1"/>
</dbReference>
<dbReference type="GO" id="GO:0000156">
    <property type="term" value="F:phosphorelay response regulator activity"/>
    <property type="evidence" value="ECO:0007669"/>
    <property type="project" value="InterPro"/>
</dbReference>
<protein>
    <recommendedName>
        <fullName evidence="1">Stage 0 sporulation protein A homolog</fullName>
    </recommendedName>
</protein>
<proteinExistence type="predicted"/>
<dbReference type="Proteomes" id="UP001203972">
    <property type="component" value="Unassembled WGS sequence"/>
</dbReference>
<keyword evidence="3" id="KW-0597">Phosphoprotein</keyword>
<dbReference type="InterPro" id="IPR007492">
    <property type="entry name" value="LytTR_DNA-bd_dom"/>
</dbReference>
<evidence type="ECO:0000256" key="3">
    <source>
        <dbReference type="PROSITE-ProRule" id="PRU00169"/>
    </source>
</evidence>
<evidence type="ECO:0000256" key="1">
    <source>
        <dbReference type="ARBA" id="ARBA00018672"/>
    </source>
</evidence>
<feature type="modified residue" description="4-aspartylphosphate" evidence="3">
    <location>
        <position position="57"/>
    </location>
</feature>
<dbReference type="PROSITE" id="PS50930">
    <property type="entry name" value="HTH_LYTTR"/>
    <property type="match status" value="1"/>
</dbReference>
<feature type="domain" description="HTH LytTR-type" evidence="5">
    <location>
        <begin position="127"/>
        <end position="227"/>
    </location>
</feature>
<evidence type="ECO:0000313" key="7">
    <source>
        <dbReference type="EMBL" id="MCR0234041.1"/>
    </source>
</evidence>
<evidence type="ECO:0000259" key="4">
    <source>
        <dbReference type="PROSITE" id="PS50110"/>
    </source>
</evidence>
<dbReference type="Pfam" id="PF00072">
    <property type="entry name" value="Response_reg"/>
    <property type="match status" value="1"/>
</dbReference>
<reference evidence="8" key="2">
    <citation type="journal article" date="2019" name="Nat. Med.">
        <title>A library of human gut bacterial isolates paired with longitudinal multiomics data enables mechanistic microbiome research.</title>
        <authorList>
            <person name="Poyet M."/>
            <person name="Groussin M."/>
            <person name="Gibbons S.M."/>
            <person name="Avila-Pacheco J."/>
            <person name="Jiang X."/>
            <person name="Kearney S.M."/>
            <person name="Perrotta A.R."/>
            <person name="Berdy B."/>
            <person name="Zhao S."/>
            <person name="Lieberman T.D."/>
            <person name="Swanson P.K."/>
            <person name="Smith M."/>
            <person name="Roesemann S."/>
            <person name="Alexander J.E."/>
            <person name="Rich S.A."/>
            <person name="Livny J."/>
            <person name="Vlamakis H."/>
            <person name="Clish C."/>
            <person name="Bullock K."/>
            <person name="Deik A."/>
            <person name="Scott J."/>
            <person name="Pierce K.A."/>
            <person name="Xavier R.J."/>
            <person name="Alm E.J."/>
        </authorList>
    </citation>
    <scope>NUCLEOTIDE SEQUENCE</scope>
    <source>
        <strain evidence="8">BIOML-A12</strain>
    </source>
</reference>
<dbReference type="InterPro" id="IPR001789">
    <property type="entry name" value="Sig_transdc_resp-reg_receiver"/>
</dbReference>
<dbReference type="EMBL" id="JAKTMA010000027">
    <property type="protein sequence ID" value="MCR0234041.1"/>
    <property type="molecule type" value="Genomic_DNA"/>
</dbReference>
<dbReference type="RefSeq" id="WP_008816279.1">
    <property type="nucleotide sequence ID" value="NZ_AP025565.1"/>
</dbReference>
<accession>A0A099I7N4</accession>
<dbReference type="InterPro" id="IPR011006">
    <property type="entry name" value="CheY-like_superfamily"/>
</dbReference>
<dbReference type="Proteomes" id="UP000604383">
    <property type="component" value="Unassembled WGS sequence"/>
</dbReference>
<dbReference type="SMART" id="SM00448">
    <property type="entry name" value="REC"/>
    <property type="match status" value="1"/>
</dbReference>
<dbReference type="SMART" id="SM00850">
    <property type="entry name" value="LytTR"/>
    <property type="match status" value="1"/>
</dbReference>
<dbReference type="InterPro" id="IPR046947">
    <property type="entry name" value="LytR-like"/>
</dbReference>
<organism evidence="6 9">
    <name type="scientific">Clostridium innocuum</name>
    <dbReference type="NCBI Taxonomy" id="1522"/>
    <lineage>
        <taxon>Bacteria</taxon>
        <taxon>Bacillati</taxon>
        <taxon>Bacillota</taxon>
        <taxon>Clostridia</taxon>
        <taxon>Eubacteriales</taxon>
        <taxon>Clostridiaceae</taxon>
        <taxon>Clostridium</taxon>
    </lineage>
</organism>
<dbReference type="EMBL" id="JQIF01000023">
    <property type="protein sequence ID" value="KGJ53969.1"/>
    <property type="molecule type" value="Genomic_DNA"/>
</dbReference>
<gene>
    <name evidence="6" type="ORF">CIAN88_05305</name>
    <name evidence="8" type="ORF">GT664_20355</name>
    <name evidence="7" type="ORF">MKC95_14800</name>
</gene>
<dbReference type="PROSITE" id="PS50110">
    <property type="entry name" value="RESPONSE_REGULATORY"/>
    <property type="match status" value="1"/>
</dbReference>